<comment type="caution">
    <text evidence="3">The sequence shown here is derived from an EMBL/GenBank/DDBJ whole genome shotgun (WGS) entry which is preliminary data.</text>
</comment>
<evidence type="ECO:0000313" key="3">
    <source>
        <dbReference type="EMBL" id="KAF8470308.1"/>
    </source>
</evidence>
<protein>
    <submittedName>
        <fullName evidence="3">Uncharacterized protein</fullName>
    </submittedName>
</protein>
<dbReference type="Proteomes" id="UP000759537">
    <property type="component" value="Unassembled WGS sequence"/>
</dbReference>
<evidence type="ECO:0000313" key="4">
    <source>
        <dbReference type="Proteomes" id="UP000759537"/>
    </source>
</evidence>
<reference evidence="3" key="2">
    <citation type="journal article" date="2020" name="Nat. Commun.">
        <title>Large-scale genome sequencing of mycorrhizal fungi provides insights into the early evolution of symbiotic traits.</title>
        <authorList>
            <person name="Miyauchi S."/>
            <person name="Kiss E."/>
            <person name="Kuo A."/>
            <person name="Drula E."/>
            <person name="Kohler A."/>
            <person name="Sanchez-Garcia M."/>
            <person name="Morin E."/>
            <person name="Andreopoulos B."/>
            <person name="Barry K.W."/>
            <person name="Bonito G."/>
            <person name="Buee M."/>
            <person name="Carver A."/>
            <person name="Chen C."/>
            <person name="Cichocki N."/>
            <person name="Clum A."/>
            <person name="Culley D."/>
            <person name="Crous P.W."/>
            <person name="Fauchery L."/>
            <person name="Girlanda M."/>
            <person name="Hayes R.D."/>
            <person name="Keri Z."/>
            <person name="LaButti K."/>
            <person name="Lipzen A."/>
            <person name="Lombard V."/>
            <person name="Magnuson J."/>
            <person name="Maillard F."/>
            <person name="Murat C."/>
            <person name="Nolan M."/>
            <person name="Ohm R.A."/>
            <person name="Pangilinan J."/>
            <person name="Pereira M.F."/>
            <person name="Perotto S."/>
            <person name="Peter M."/>
            <person name="Pfister S."/>
            <person name="Riley R."/>
            <person name="Sitrit Y."/>
            <person name="Stielow J.B."/>
            <person name="Szollosi G."/>
            <person name="Zifcakova L."/>
            <person name="Stursova M."/>
            <person name="Spatafora J.W."/>
            <person name="Tedersoo L."/>
            <person name="Vaario L.M."/>
            <person name="Yamada A."/>
            <person name="Yan M."/>
            <person name="Wang P."/>
            <person name="Xu J."/>
            <person name="Bruns T."/>
            <person name="Baldrian P."/>
            <person name="Vilgalys R."/>
            <person name="Dunand C."/>
            <person name="Henrissat B."/>
            <person name="Grigoriev I.V."/>
            <person name="Hibbett D."/>
            <person name="Nagy L.G."/>
            <person name="Martin F.M."/>
        </authorList>
    </citation>
    <scope>NUCLEOTIDE SEQUENCE</scope>
    <source>
        <strain evidence="3">Prilba</strain>
    </source>
</reference>
<feature type="region of interest" description="Disordered" evidence="1">
    <location>
        <begin position="29"/>
        <end position="58"/>
    </location>
</feature>
<dbReference type="EMBL" id="WHVB01000026">
    <property type="protein sequence ID" value="KAF8470308.1"/>
    <property type="molecule type" value="Genomic_DNA"/>
</dbReference>
<evidence type="ECO:0000256" key="2">
    <source>
        <dbReference type="SAM" id="SignalP"/>
    </source>
</evidence>
<evidence type="ECO:0000256" key="1">
    <source>
        <dbReference type="SAM" id="MobiDB-lite"/>
    </source>
</evidence>
<name>A0A9P5JXL0_9AGAM</name>
<sequence length="185" mass="19752">MHRLAVIALTLLVVFASVLPTVLARETNGDRFKRGYPPLPPSRREVAKRQKPSAVPPKTTVVEVRDSSGVHHLGFLGKTLPLGVTTQGSSSAVQVSFSAASHTLQSTSPAFNPPFLGDDPTKNVLTNVPNGAGATIWSLNAGTSELTVNVPQPGLFLWDTHQNVLDIVTDPTQKPQSVRLYLVSA</sequence>
<feature type="chain" id="PRO_5040410713" evidence="2">
    <location>
        <begin position="25"/>
        <end position="185"/>
    </location>
</feature>
<proteinExistence type="predicted"/>
<keyword evidence="4" id="KW-1185">Reference proteome</keyword>
<feature type="signal peptide" evidence="2">
    <location>
        <begin position="1"/>
        <end position="24"/>
    </location>
</feature>
<organism evidence="3 4">
    <name type="scientific">Russula ochroleuca</name>
    <dbReference type="NCBI Taxonomy" id="152965"/>
    <lineage>
        <taxon>Eukaryota</taxon>
        <taxon>Fungi</taxon>
        <taxon>Dikarya</taxon>
        <taxon>Basidiomycota</taxon>
        <taxon>Agaricomycotina</taxon>
        <taxon>Agaricomycetes</taxon>
        <taxon>Russulales</taxon>
        <taxon>Russulaceae</taxon>
        <taxon>Russula</taxon>
    </lineage>
</organism>
<dbReference type="AlphaFoldDB" id="A0A9P5JXL0"/>
<keyword evidence="2" id="KW-0732">Signal</keyword>
<reference evidence="3" key="1">
    <citation type="submission" date="2019-10" db="EMBL/GenBank/DDBJ databases">
        <authorList>
            <consortium name="DOE Joint Genome Institute"/>
            <person name="Kuo A."/>
            <person name="Miyauchi S."/>
            <person name="Kiss E."/>
            <person name="Drula E."/>
            <person name="Kohler A."/>
            <person name="Sanchez-Garcia M."/>
            <person name="Andreopoulos B."/>
            <person name="Barry K.W."/>
            <person name="Bonito G."/>
            <person name="Buee M."/>
            <person name="Carver A."/>
            <person name="Chen C."/>
            <person name="Cichocki N."/>
            <person name="Clum A."/>
            <person name="Culley D."/>
            <person name="Crous P.W."/>
            <person name="Fauchery L."/>
            <person name="Girlanda M."/>
            <person name="Hayes R."/>
            <person name="Keri Z."/>
            <person name="LaButti K."/>
            <person name="Lipzen A."/>
            <person name="Lombard V."/>
            <person name="Magnuson J."/>
            <person name="Maillard F."/>
            <person name="Morin E."/>
            <person name="Murat C."/>
            <person name="Nolan M."/>
            <person name="Ohm R."/>
            <person name="Pangilinan J."/>
            <person name="Pereira M."/>
            <person name="Perotto S."/>
            <person name="Peter M."/>
            <person name="Riley R."/>
            <person name="Sitrit Y."/>
            <person name="Stielow B."/>
            <person name="Szollosi G."/>
            <person name="Zifcakova L."/>
            <person name="Stursova M."/>
            <person name="Spatafora J.W."/>
            <person name="Tedersoo L."/>
            <person name="Vaario L.-M."/>
            <person name="Yamada A."/>
            <person name="Yan M."/>
            <person name="Wang P."/>
            <person name="Xu J."/>
            <person name="Bruns T."/>
            <person name="Baldrian P."/>
            <person name="Vilgalys R."/>
            <person name="Henrissat B."/>
            <person name="Grigoriev I.V."/>
            <person name="Hibbett D."/>
            <person name="Nagy L.G."/>
            <person name="Martin F.M."/>
        </authorList>
    </citation>
    <scope>NUCLEOTIDE SEQUENCE</scope>
    <source>
        <strain evidence="3">Prilba</strain>
    </source>
</reference>
<dbReference type="OrthoDB" id="4584900at2759"/>
<accession>A0A9P5JXL0</accession>
<gene>
    <name evidence="3" type="ORF">DFH94DRAFT_772241</name>
</gene>